<dbReference type="Gene3D" id="3.30.450.40">
    <property type="match status" value="1"/>
</dbReference>
<sequence>MPGGEVAAAKVRSEGHAEQPQAERLGVVRASDKGQWSSQTLTLALQQATTSLGGLAALVHRCDSATGSLHLAAASGLLPEAAEAWADLRTVQDVAPTRAVRRGGYVWVCGDSLGIGAVGTAALPLPGADGPVGVLSVLTAGPAEPDDEQRSFLGAVAAWAAARLEGLPGTAPGLTSAAGSEQTVRMGELTAALAEAVTSRDVVQAVADHVLPPFCADGLVVWLIEGDRVDVVGAAGYPQEFLSLLDRVPLTETASVTDVLATGTPRFIGSRDEFRRRYPTMAIVAEASPKNAWALLPVIASGRAIGVCVVSFTRERVFSDEERTLLTALGGLVGQALERARLYDVEHARAQELQRGLLPRELPRLPMACAAARYLPAGRGEEVGGDWYDLIPLSGGRVAMVIGDVMGHGITEAVTMGRLRTAVRTLADLDLPPDELIGHLNDLVSDLGDDFYATCLYAVFDPTTRTCTLCLAGHPPPVIVHPDGTVLCPRLAADPPLGAAEPPFEIHELHLAEESLLVLCTDGLVESATRDIDQGLAQLCRILAQAVPRIPDLWSGGQCDDVGRLEDLCDTVVSALLPAREQTDDDAALFIAHTHGTAADDVATCSLPDDPRAAGQARRYVRKQLAIWGLDDLTVTTELLASELVGNVIRHAKGPMRLRLLRSRSLICEVYDGSLSTPRIRHASYTDEGGRGLQLVAALSRRWGARYLYDGKCIWTEQSLPADDSAKRPLG</sequence>
<evidence type="ECO:0000256" key="1">
    <source>
        <dbReference type="ARBA" id="ARBA00013081"/>
    </source>
</evidence>
<evidence type="ECO:0000256" key="7">
    <source>
        <dbReference type="ARBA" id="ARBA00022801"/>
    </source>
</evidence>
<dbReference type="AlphaFoldDB" id="A0A5J5KAG8"/>
<reference evidence="19 20" key="1">
    <citation type="submission" date="2019-09" db="EMBL/GenBank/DDBJ databases">
        <title>Screening of Novel Bioactive Compounds from Soil-Associated.</title>
        <authorList>
            <person name="Gong X."/>
        </authorList>
    </citation>
    <scope>NUCLEOTIDE SEQUENCE [LARGE SCALE GENOMIC DNA]</scope>
    <source>
        <strain evidence="19 20">Gxj-6</strain>
    </source>
</reference>
<keyword evidence="2" id="KW-0597">Phosphoprotein</keyword>
<evidence type="ECO:0000256" key="11">
    <source>
        <dbReference type="ARBA" id="ARBA00023211"/>
    </source>
</evidence>
<dbReference type="PANTHER" id="PTHR43156:SF2">
    <property type="entry name" value="STAGE II SPORULATION PROTEIN E"/>
    <property type="match status" value="1"/>
</dbReference>
<organism evidence="19 20">
    <name type="scientific">Microbispora cellulosiformans</name>
    <dbReference type="NCBI Taxonomy" id="2614688"/>
    <lineage>
        <taxon>Bacteria</taxon>
        <taxon>Bacillati</taxon>
        <taxon>Actinomycetota</taxon>
        <taxon>Actinomycetes</taxon>
        <taxon>Streptosporangiales</taxon>
        <taxon>Streptosporangiaceae</taxon>
        <taxon>Microbispora</taxon>
    </lineage>
</organism>
<dbReference type="InterPro" id="IPR003594">
    <property type="entry name" value="HATPase_dom"/>
</dbReference>
<dbReference type="FunFam" id="3.60.40.10:FF:000005">
    <property type="entry name" value="Serine/threonine protein phosphatase"/>
    <property type="match status" value="1"/>
</dbReference>
<dbReference type="InterPro" id="IPR001932">
    <property type="entry name" value="PPM-type_phosphatase-like_dom"/>
</dbReference>
<keyword evidence="6" id="KW-0418">Kinase</keyword>
<dbReference type="CDD" id="cd16936">
    <property type="entry name" value="HATPase_RsbW-like"/>
    <property type="match status" value="1"/>
</dbReference>
<dbReference type="GO" id="GO:0004722">
    <property type="term" value="F:protein serine/threonine phosphatase activity"/>
    <property type="evidence" value="ECO:0007669"/>
    <property type="project" value="UniProtKB-EC"/>
</dbReference>
<dbReference type="FunFam" id="3.30.565.10:FF:000028">
    <property type="entry name" value="PAS sensor protein"/>
    <property type="match status" value="1"/>
</dbReference>
<evidence type="ECO:0000256" key="16">
    <source>
        <dbReference type="SAM" id="MobiDB-lite"/>
    </source>
</evidence>
<gene>
    <name evidence="19" type="ORF">F5972_03980</name>
</gene>
<keyword evidence="20" id="KW-1185">Reference proteome</keyword>
<dbReference type="EMBL" id="VYTZ01000001">
    <property type="protein sequence ID" value="KAA9381970.1"/>
    <property type="molecule type" value="Genomic_DNA"/>
</dbReference>
<evidence type="ECO:0000259" key="17">
    <source>
        <dbReference type="SMART" id="SM00065"/>
    </source>
</evidence>
<accession>A0A5J5KAG8</accession>
<feature type="domain" description="GAF" evidence="17">
    <location>
        <begin position="198"/>
        <end position="347"/>
    </location>
</feature>
<dbReference type="InterPro" id="IPR029016">
    <property type="entry name" value="GAF-like_dom_sf"/>
</dbReference>
<comment type="caution">
    <text evidence="19">The sequence shown here is derived from an EMBL/GenBank/DDBJ whole genome shotgun (WGS) entry which is preliminary data.</text>
</comment>
<dbReference type="Gene3D" id="3.30.565.10">
    <property type="entry name" value="Histidine kinase-like ATPase, C-terminal domain"/>
    <property type="match status" value="1"/>
</dbReference>
<dbReference type="GO" id="GO:0046872">
    <property type="term" value="F:metal ion binding"/>
    <property type="evidence" value="ECO:0007669"/>
    <property type="project" value="UniProtKB-KW"/>
</dbReference>
<dbReference type="Gene3D" id="3.60.40.10">
    <property type="entry name" value="PPM-type phosphatase domain"/>
    <property type="match status" value="1"/>
</dbReference>
<evidence type="ECO:0000256" key="12">
    <source>
        <dbReference type="ARBA" id="ARBA00047761"/>
    </source>
</evidence>
<dbReference type="InterPro" id="IPR052016">
    <property type="entry name" value="Bact_Sigma-Reg"/>
</dbReference>
<protein>
    <recommendedName>
        <fullName evidence="1">protein-serine/threonine phosphatase</fullName>
        <ecNumber evidence="1">3.1.3.16</ecNumber>
    </recommendedName>
    <alternativeName>
        <fullName evidence="15">Protein-serine/threonine phosphatase</fullName>
    </alternativeName>
    <alternativeName>
        <fullName evidence="14">Serine/threonine-protein kinase</fullName>
    </alternativeName>
</protein>
<dbReference type="GO" id="GO:0016301">
    <property type="term" value="F:kinase activity"/>
    <property type="evidence" value="ECO:0007669"/>
    <property type="project" value="UniProtKB-KW"/>
</dbReference>
<evidence type="ECO:0000256" key="14">
    <source>
        <dbReference type="ARBA" id="ARBA00075117"/>
    </source>
</evidence>
<dbReference type="InterPro" id="IPR003018">
    <property type="entry name" value="GAF"/>
</dbReference>
<dbReference type="GO" id="GO:0005524">
    <property type="term" value="F:ATP binding"/>
    <property type="evidence" value="ECO:0007669"/>
    <property type="project" value="UniProtKB-KW"/>
</dbReference>
<comment type="function">
    <text evidence="13">Primarily acts as an independent SigF regulator that is sensitive to the osmosensory signal, mediating the cross talk of PknD with the SigF regulon. Possesses both phosphatase and kinase activities. The kinase domain functions as a classic anti-sigma factor-like kinase to phosphorylate the anti-anti-sigma factor domain at the canonical regulatory site, and the phosphatase domain antagonizes this activity.</text>
</comment>
<dbReference type="SUPFAM" id="SSF81606">
    <property type="entry name" value="PP2C-like"/>
    <property type="match status" value="1"/>
</dbReference>
<feature type="region of interest" description="Disordered" evidence="16">
    <location>
        <begin position="1"/>
        <end position="20"/>
    </location>
</feature>
<name>A0A5J5KAG8_9ACTN</name>
<dbReference type="Pfam" id="PF13581">
    <property type="entry name" value="HATPase_c_2"/>
    <property type="match status" value="1"/>
</dbReference>
<keyword evidence="8" id="KW-0067">ATP-binding</keyword>
<dbReference type="InterPro" id="IPR036457">
    <property type="entry name" value="PPM-type-like_dom_sf"/>
</dbReference>
<keyword evidence="11" id="KW-0464">Manganese</keyword>
<evidence type="ECO:0000313" key="19">
    <source>
        <dbReference type="EMBL" id="KAA9381970.1"/>
    </source>
</evidence>
<keyword evidence="4" id="KW-0479">Metal-binding</keyword>
<dbReference type="SMART" id="SM00065">
    <property type="entry name" value="GAF"/>
    <property type="match status" value="1"/>
</dbReference>
<evidence type="ECO:0000256" key="9">
    <source>
        <dbReference type="ARBA" id="ARBA00022842"/>
    </source>
</evidence>
<feature type="domain" description="PPM-type phosphatase" evidence="18">
    <location>
        <begin position="365"/>
        <end position="594"/>
    </location>
</feature>
<evidence type="ECO:0000256" key="2">
    <source>
        <dbReference type="ARBA" id="ARBA00022553"/>
    </source>
</evidence>
<evidence type="ECO:0000256" key="10">
    <source>
        <dbReference type="ARBA" id="ARBA00022912"/>
    </source>
</evidence>
<keyword evidence="7" id="KW-0378">Hydrolase</keyword>
<dbReference type="Proteomes" id="UP000327011">
    <property type="component" value="Unassembled WGS sequence"/>
</dbReference>
<dbReference type="InterPro" id="IPR036890">
    <property type="entry name" value="HATPase_C_sf"/>
</dbReference>
<dbReference type="PANTHER" id="PTHR43156">
    <property type="entry name" value="STAGE II SPORULATION PROTEIN E-RELATED"/>
    <property type="match status" value="1"/>
</dbReference>
<evidence type="ECO:0000256" key="8">
    <source>
        <dbReference type="ARBA" id="ARBA00022840"/>
    </source>
</evidence>
<dbReference type="SUPFAM" id="SSF55781">
    <property type="entry name" value="GAF domain-like"/>
    <property type="match status" value="2"/>
</dbReference>
<dbReference type="EC" id="3.1.3.16" evidence="1"/>
<evidence type="ECO:0000256" key="13">
    <source>
        <dbReference type="ARBA" id="ARBA00056274"/>
    </source>
</evidence>
<evidence type="ECO:0000256" key="3">
    <source>
        <dbReference type="ARBA" id="ARBA00022679"/>
    </source>
</evidence>
<evidence type="ECO:0000256" key="4">
    <source>
        <dbReference type="ARBA" id="ARBA00022723"/>
    </source>
</evidence>
<keyword evidence="9" id="KW-0460">Magnesium</keyword>
<dbReference type="SMART" id="SM00331">
    <property type="entry name" value="PP2C_SIG"/>
    <property type="match status" value="1"/>
</dbReference>
<dbReference type="Pfam" id="PF07228">
    <property type="entry name" value="SpoIIE"/>
    <property type="match status" value="1"/>
</dbReference>
<dbReference type="Pfam" id="PF13185">
    <property type="entry name" value="GAF_2"/>
    <property type="match status" value="1"/>
</dbReference>
<comment type="catalytic activity">
    <reaction evidence="12">
        <text>O-phospho-L-seryl-[protein] + H2O = L-seryl-[protein] + phosphate</text>
        <dbReference type="Rhea" id="RHEA:20629"/>
        <dbReference type="Rhea" id="RHEA-COMP:9863"/>
        <dbReference type="Rhea" id="RHEA-COMP:11604"/>
        <dbReference type="ChEBI" id="CHEBI:15377"/>
        <dbReference type="ChEBI" id="CHEBI:29999"/>
        <dbReference type="ChEBI" id="CHEBI:43474"/>
        <dbReference type="ChEBI" id="CHEBI:83421"/>
        <dbReference type="EC" id="3.1.3.16"/>
    </reaction>
</comment>
<keyword evidence="3" id="KW-0808">Transferase</keyword>
<evidence type="ECO:0000256" key="6">
    <source>
        <dbReference type="ARBA" id="ARBA00022777"/>
    </source>
</evidence>
<evidence type="ECO:0000256" key="5">
    <source>
        <dbReference type="ARBA" id="ARBA00022741"/>
    </source>
</evidence>
<evidence type="ECO:0000313" key="20">
    <source>
        <dbReference type="Proteomes" id="UP000327011"/>
    </source>
</evidence>
<keyword evidence="10" id="KW-0904">Protein phosphatase</keyword>
<keyword evidence="5" id="KW-0547">Nucleotide-binding</keyword>
<proteinExistence type="predicted"/>
<evidence type="ECO:0000259" key="18">
    <source>
        <dbReference type="SMART" id="SM00331"/>
    </source>
</evidence>
<evidence type="ECO:0000256" key="15">
    <source>
        <dbReference type="ARBA" id="ARBA00081350"/>
    </source>
</evidence>